<dbReference type="Proteomes" id="UP000822688">
    <property type="component" value="Chromosome 4"/>
</dbReference>
<organism evidence="1 2">
    <name type="scientific">Ceratodon purpureus</name>
    <name type="common">Fire moss</name>
    <name type="synonym">Dicranum purpureum</name>
    <dbReference type="NCBI Taxonomy" id="3225"/>
    <lineage>
        <taxon>Eukaryota</taxon>
        <taxon>Viridiplantae</taxon>
        <taxon>Streptophyta</taxon>
        <taxon>Embryophyta</taxon>
        <taxon>Bryophyta</taxon>
        <taxon>Bryophytina</taxon>
        <taxon>Bryopsida</taxon>
        <taxon>Dicranidae</taxon>
        <taxon>Pseudoditrichales</taxon>
        <taxon>Ditrichaceae</taxon>
        <taxon>Ceratodon</taxon>
    </lineage>
</organism>
<keyword evidence="2" id="KW-1185">Reference proteome</keyword>
<gene>
    <name evidence="1" type="ORF">KC19_4G214600</name>
</gene>
<accession>A0A8T0IB90</accession>
<dbReference type="AlphaFoldDB" id="A0A8T0IB90"/>
<sequence>MALNDFFNFSPLSFSIHGYNCISGENTASLDNTPFSLRRVSTNVLRYSTKNGKSSFDANIVSGSNLEAPGISLLKVRQLVPMQVNSR</sequence>
<comment type="caution">
    <text evidence="1">The sequence shown here is derived from an EMBL/GenBank/DDBJ whole genome shotgun (WGS) entry which is preliminary data.</text>
</comment>
<evidence type="ECO:0000313" key="2">
    <source>
        <dbReference type="Proteomes" id="UP000822688"/>
    </source>
</evidence>
<protein>
    <submittedName>
        <fullName evidence="1">Uncharacterized protein</fullName>
    </submittedName>
</protein>
<name>A0A8T0IB90_CERPU</name>
<dbReference type="EMBL" id="CM026424">
    <property type="protein sequence ID" value="KAG0580974.1"/>
    <property type="molecule type" value="Genomic_DNA"/>
</dbReference>
<proteinExistence type="predicted"/>
<evidence type="ECO:0000313" key="1">
    <source>
        <dbReference type="EMBL" id="KAG0580974.1"/>
    </source>
</evidence>
<reference evidence="1" key="1">
    <citation type="submission" date="2020-06" db="EMBL/GenBank/DDBJ databases">
        <title>WGS assembly of Ceratodon purpureus strain R40.</title>
        <authorList>
            <person name="Carey S.B."/>
            <person name="Jenkins J."/>
            <person name="Shu S."/>
            <person name="Lovell J.T."/>
            <person name="Sreedasyam A."/>
            <person name="Maumus F."/>
            <person name="Tiley G.P."/>
            <person name="Fernandez-Pozo N."/>
            <person name="Barry K."/>
            <person name="Chen C."/>
            <person name="Wang M."/>
            <person name="Lipzen A."/>
            <person name="Daum C."/>
            <person name="Saski C.A."/>
            <person name="Payton A.C."/>
            <person name="Mcbreen J.C."/>
            <person name="Conrad R.E."/>
            <person name="Kollar L.M."/>
            <person name="Olsson S."/>
            <person name="Huttunen S."/>
            <person name="Landis J.B."/>
            <person name="Wickett N.J."/>
            <person name="Johnson M.G."/>
            <person name="Rensing S.A."/>
            <person name="Grimwood J."/>
            <person name="Schmutz J."/>
            <person name="Mcdaniel S.F."/>
        </authorList>
    </citation>
    <scope>NUCLEOTIDE SEQUENCE</scope>
    <source>
        <strain evidence="1">R40</strain>
    </source>
</reference>